<sequence length="419" mass="43435">MHRPILRAGGLAALAFCAAASAAPASDPIKILFVGDSYTFGRVDPVLSYNAANVHDLTAAFNAVSSAGSNAFEPHPWGGVPGIFKEFTDEAGLNYDVSISARNAASLRGQFLDTANAAWDLRGNVASQKWGVVVLQDLSDVSLPAGKGKNANNAQFEAYTNQFVKFIHDGAAQTYTETQLYGSLANCEATGLSKTSCNTSRVIPANTNASADTKVYLTETWARPDMVFAHKITTPDPSSPSGEPIVDTSSAGGNATLYYTSLGAMSADLHAAFAAEGAANPGLAGIIPVGDAFQLGVDSGKVQSSGFFDANGVFIPPKAGEPLDLWWDDDLHASKYGSYLDALVQFGTITGLDPTSLGTDESAAQTFGISATDVLFLENLAAEDLGMPLAVPEPGNLALMAAGLALVGGMARRRAARGG</sequence>
<organism evidence="2 3">
    <name type="scientific">Scleromatobacter humisilvae</name>
    <dbReference type="NCBI Taxonomy" id="2897159"/>
    <lineage>
        <taxon>Bacteria</taxon>
        <taxon>Pseudomonadati</taxon>
        <taxon>Pseudomonadota</taxon>
        <taxon>Betaproteobacteria</taxon>
        <taxon>Burkholderiales</taxon>
        <taxon>Sphaerotilaceae</taxon>
        <taxon>Scleromatobacter</taxon>
    </lineage>
</organism>
<accession>A0A9X1YHR8</accession>
<evidence type="ECO:0000313" key="2">
    <source>
        <dbReference type="EMBL" id="MCK9685635.1"/>
    </source>
</evidence>
<reference evidence="2" key="1">
    <citation type="submission" date="2021-11" db="EMBL/GenBank/DDBJ databases">
        <title>BS-T2-15 a new species belonging to the Comamonadaceae family isolated from the soil of a French oak forest.</title>
        <authorList>
            <person name="Mieszkin S."/>
            <person name="Alain K."/>
        </authorList>
    </citation>
    <scope>NUCLEOTIDE SEQUENCE</scope>
    <source>
        <strain evidence="2">BS-T2-15</strain>
    </source>
</reference>
<keyword evidence="1" id="KW-0732">Signal</keyword>
<dbReference type="AlphaFoldDB" id="A0A9X1YHR8"/>
<dbReference type="Gene3D" id="3.40.50.1110">
    <property type="entry name" value="SGNH hydrolase"/>
    <property type="match status" value="2"/>
</dbReference>
<gene>
    <name evidence="2" type="ORF">LPC04_07930</name>
</gene>
<evidence type="ECO:0000256" key="1">
    <source>
        <dbReference type="SAM" id="SignalP"/>
    </source>
</evidence>
<name>A0A9X1YHR8_9BURK</name>
<comment type="caution">
    <text evidence="2">The sequence shown here is derived from an EMBL/GenBank/DDBJ whole genome shotgun (WGS) entry which is preliminary data.</text>
</comment>
<feature type="signal peptide" evidence="1">
    <location>
        <begin position="1"/>
        <end position="22"/>
    </location>
</feature>
<dbReference type="InterPro" id="IPR036514">
    <property type="entry name" value="SGNH_hydro_sf"/>
</dbReference>
<dbReference type="NCBIfam" id="TIGR02595">
    <property type="entry name" value="PEP_CTERM"/>
    <property type="match status" value="1"/>
</dbReference>
<protein>
    <submittedName>
        <fullName evidence="2">PEP-CTERM sorting domain-containing protein</fullName>
    </submittedName>
</protein>
<keyword evidence="3" id="KW-1185">Reference proteome</keyword>
<dbReference type="EMBL" id="JAJLJH010000001">
    <property type="protein sequence ID" value="MCK9685635.1"/>
    <property type="molecule type" value="Genomic_DNA"/>
</dbReference>
<feature type="chain" id="PRO_5040771703" evidence="1">
    <location>
        <begin position="23"/>
        <end position="419"/>
    </location>
</feature>
<evidence type="ECO:0000313" key="3">
    <source>
        <dbReference type="Proteomes" id="UP001139353"/>
    </source>
</evidence>
<dbReference type="GO" id="GO:0016788">
    <property type="term" value="F:hydrolase activity, acting on ester bonds"/>
    <property type="evidence" value="ECO:0007669"/>
    <property type="project" value="UniProtKB-ARBA"/>
</dbReference>
<proteinExistence type="predicted"/>
<dbReference type="RefSeq" id="WP_275681633.1">
    <property type="nucleotide sequence ID" value="NZ_JAJLJH010000001.1"/>
</dbReference>
<dbReference type="Proteomes" id="UP001139353">
    <property type="component" value="Unassembled WGS sequence"/>
</dbReference>
<dbReference type="InterPro" id="IPR013424">
    <property type="entry name" value="Ice-binding_C"/>
</dbReference>